<dbReference type="Pfam" id="PF03690">
    <property type="entry name" value="MYG1_exonuc"/>
    <property type="match status" value="1"/>
</dbReference>
<evidence type="ECO:0000313" key="3">
    <source>
        <dbReference type="EMBL" id="OCK83646.1"/>
    </source>
</evidence>
<dbReference type="GO" id="GO:0005737">
    <property type="term" value="C:cytoplasm"/>
    <property type="evidence" value="ECO:0007669"/>
    <property type="project" value="TreeGrafter"/>
</dbReference>
<gene>
    <name evidence="3" type="ORF">K432DRAFT_379349</name>
</gene>
<name>A0A8E2EGR7_9PEZI</name>
<protein>
    <submittedName>
        <fullName evidence="3">Metal-dependent protein hydrolase</fullName>
    </submittedName>
</protein>
<organism evidence="3 4">
    <name type="scientific">Lepidopterella palustris CBS 459.81</name>
    <dbReference type="NCBI Taxonomy" id="1314670"/>
    <lineage>
        <taxon>Eukaryota</taxon>
        <taxon>Fungi</taxon>
        <taxon>Dikarya</taxon>
        <taxon>Ascomycota</taxon>
        <taxon>Pezizomycotina</taxon>
        <taxon>Dothideomycetes</taxon>
        <taxon>Pleosporomycetidae</taxon>
        <taxon>Mytilinidiales</taxon>
        <taxon>Argynnaceae</taxon>
        <taxon>Lepidopterella</taxon>
    </lineage>
</organism>
<dbReference type="InterPro" id="IPR003226">
    <property type="entry name" value="MYG1_exonuclease"/>
</dbReference>
<dbReference type="PANTHER" id="PTHR11215">
    <property type="entry name" value="METAL DEPENDENT HYDROLASE - RELATED"/>
    <property type="match status" value="1"/>
</dbReference>
<dbReference type="GO" id="GO:0016787">
    <property type="term" value="F:hydrolase activity"/>
    <property type="evidence" value="ECO:0007669"/>
    <property type="project" value="UniProtKB-KW"/>
</dbReference>
<reference evidence="3 4" key="1">
    <citation type="journal article" date="2016" name="Nat. Commun.">
        <title>Ectomycorrhizal ecology is imprinted in the genome of the dominant symbiotic fungus Cenococcum geophilum.</title>
        <authorList>
            <consortium name="DOE Joint Genome Institute"/>
            <person name="Peter M."/>
            <person name="Kohler A."/>
            <person name="Ohm R.A."/>
            <person name="Kuo A."/>
            <person name="Krutzmann J."/>
            <person name="Morin E."/>
            <person name="Arend M."/>
            <person name="Barry K.W."/>
            <person name="Binder M."/>
            <person name="Choi C."/>
            <person name="Clum A."/>
            <person name="Copeland A."/>
            <person name="Grisel N."/>
            <person name="Haridas S."/>
            <person name="Kipfer T."/>
            <person name="LaButti K."/>
            <person name="Lindquist E."/>
            <person name="Lipzen A."/>
            <person name="Maire R."/>
            <person name="Meier B."/>
            <person name="Mihaltcheva S."/>
            <person name="Molinier V."/>
            <person name="Murat C."/>
            <person name="Poggeler S."/>
            <person name="Quandt C.A."/>
            <person name="Sperisen C."/>
            <person name="Tritt A."/>
            <person name="Tisserant E."/>
            <person name="Crous P.W."/>
            <person name="Henrissat B."/>
            <person name="Nehls U."/>
            <person name="Egli S."/>
            <person name="Spatafora J.W."/>
            <person name="Grigoriev I.V."/>
            <person name="Martin F.M."/>
        </authorList>
    </citation>
    <scope>NUCLEOTIDE SEQUENCE [LARGE SCALE GENOMIC DNA]</scope>
    <source>
        <strain evidence="3 4">CBS 459.81</strain>
    </source>
</reference>
<evidence type="ECO:0000256" key="1">
    <source>
        <dbReference type="ARBA" id="ARBA00010105"/>
    </source>
</evidence>
<keyword evidence="4" id="KW-1185">Reference proteome</keyword>
<dbReference type="Proteomes" id="UP000250266">
    <property type="component" value="Unassembled WGS sequence"/>
</dbReference>
<dbReference type="EMBL" id="KV744856">
    <property type="protein sequence ID" value="OCK83646.1"/>
    <property type="molecule type" value="Genomic_DNA"/>
</dbReference>
<dbReference type="OrthoDB" id="10265310at2759"/>
<dbReference type="AlphaFoldDB" id="A0A8E2EGR7"/>
<evidence type="ECO:0000313" key="4">
    <source>
        <dbReference type="Proteomes" id="UP000250266"/>
    </source>
</evidence>
<sequence length="376" mass="41758">MSHQRHSSTTSETPAKKLKMSGPLIGTHNGHFHADEALAVFLLRLLPTYTHSPLLRTRDPTLLATCHTVVDVGGVYDPTTLRFDHHQRDFTTVFPSHMTKLSSAGLIYMHFGKEIIALHTGLDITSSDVSILHEHLYTDLIEAFDANDNGISAYPPSELAAAGITKRFEDRGFSIASVVSRYNHAYPATPEPTPEPTTEKSKDMLQAEEDARFHTASSFVGSQFLLSLHDAHRSWLPARALVLHAYNSRLQYDNHGRILVLPYRREGIPWSDHLYALEATSTDHIADPTISPLVLYVLFPESGDHDSKWRVRAVSKEGGGFESRKDLPDKWKGVRDEELEKISGIPGCVFVHAGGFIGGNRTFEGALKMAQVAVEM</sequence>
<accession>A0A8E2EGR7</accession>
<proteinExistence type="inferred from homology"/>
<comment type="similarity">
    <text evidence="1">Belongs to the MYG1 family.</text>
</comment>
<dbReference type="GO" id="GO:0005634">
    <property type="term" value="C:nucleus"/>
    <property type="evidence" value="ECO:0007669"/>
    <property type="project" value="TreeGrafter"/>
</dbReference>
<feature type="region of interest" description="Disordered" evidence="2">
    <location>
        <begin position="1"/>
        <end position="20"/>
    </location>
</feature>
<evidence type="ECO:0000256" key="2">
    <source>
        <dbReference type="SAM" id="MobiDB-lite"/>
    </source>
</evidence>
<dbReference type="PANTHER" id="PTHR11215:SF1">
    <property type="entry name" value="MYG1 EXONUCLEASE"/>
    <property type="match status" value="1"/>
</dbReference>
<keyword evidence="3" id="KW-0378">Hydrolase</keyword>